<dbReference type="Proteomes" id="UP000275846">
    <property type="component" value="Unassembled WGS sequence"/>
</dbReference>
<dbReference type="OrthoDB" id="9439903at2759"/>
<dbReference type="SUPFAM" id="SSF57667">
    <property type="entry name" value="beta-beta-alpha zinc fingers"/>
    <property type="match status" value="1"/>
</dbReference>
<name>A0A183SNQ5_SCHSO</name>
<keyword evidence="1" id="KW-0863">Zinc-finger</keyword>
<dbReference type="STRING" id="70667.A0A183SNQ5"/>
<protein>
    <submittedName>
        <fullName evidence="6">C2H2-type domain-containing protein</fullName>
    </submittedName>
</protein>
<keyword evidence="1" id="KW-0479">Metal-binding</keyword>
<keyword evidence="5" id="KW-1185">Reference proteome</keyword>
<evidence type="ECO:0000313" key="4">
    <source>
        <dbReference type="EMBL" id="VDL92238.1"/>
    </source>
</evidence>
<dbReference type="Pfam" id="PF00096">
    <property type="entry name" value="zf-C2H2"/>
    <property type="match status" value="2"/>
</dbReference>
<dbReference type="InterPro" id="IPR036236">
    <property type="entry name" value="Znf_C2H2_sf"/>
</dbReference>
<reference evidence="6" key="1">
    <citation type="submission" date="2016-06" db="UniProtKB">
        <authorList>
            <consortium name="WormBaseParasite"/>
        </authorList>
    </citation>
    <scope>IDENTIFICATION</scope>
</reference>
<evidence type="ECO:0000313" key="6">
    <source>
        <dbReference type="WBParaSite" id="SSLN_0000604601-mRNA-1"/>
    </source>
</evidence>
<evidence type="ECO:0000256" key="2">
    <source>
        <dbReference type="SAM" id="SignalP"/>
    </source>
</evidence>
<keyword evidence="2" id="KW-0732">Signal</keyword>
<dbReference type="PROSITE" id="PS00028">
    <property type="entry name" value="ZINC_FINGER_C2H2_1"/>
    <property type="match status" value="2"/>
</dbReference>
<feature type="signal peptide" evidence="2">
    <location>
        <begin position="1"/>
        <end position="25"/>
    </location>
</feature>
<evidence type="ECO:0000259" key="3">
    <source>
        <dbReference type="PROSITE" id="PS50157"/>
    </source>
</evidence>
<sequence length="175" mass="19070">MVPNSHLWLLEVGFFLAATPQATVTTSGLNQVRVSGVVCASTLGMSDSRTSHLPPLNNSYGGGDSNPYPNTATTTAFAYTTTTISDGDSLLNCPQCDRTFTSRIGLVGHLRIHPSTDFYCPNCARNFKSRVSLVGHLRIHRMEAGEPVPGDPTYSRRPRLHCLTAPAHLYTTWAY</sequence>
<organism evidence="6">
    <name type="scientific">Schistocephalus solidus</name>
    <name type="common">Tapeworm</name>
    <dbReference type="NCBI Taxonomy" id="70667"/>
    <lineage>
        <taxon>Eukaryota</taxon>
        <taxon>Metazoa</taxon>
        <taxon>Spiralia</taxon>
        <taxon>Lophotrochozoa</taxon>
        <taxon>Platyhelminthes</taxon>
        <taxon>Cestoda</taxon>
        <taxon>Eucestoda</taxon>
        <taxon>Diphyllobothriidea</taxon>
        <taxon>Diphyllobothriidae</taxon>
        <taxon>Schistocephalus</taxon>
    </lineage>
</organism>
<dbReference type="WBParaSite" id="SSLN_0000604601-mRNA-1">
    <property type="protein sequence ID" value="SSLN_0000604601-mRNA-1"/>
    <property type="gene ID" value="SSLN_0000604601"/>
</dbReference>
<evidence type="ECO:0000256" key="1">
    <source>
        <dbReference type="PROSITE-ProRule" id="PRU00042"/>
    </source>
</evidence>
<dbReference type="Gene3D" id="3.30.160.60">
    <property type="entry name" value="Classic Zinc Finger"/>
    <property type="match status" value="1"/>
</dbReference>
<dbReference type="GO" id="GO:0008270">
    <property type="term" value="F:zinc ion binding"/>
    <property type="evidence" value="ECO:0007669"/>
    <property type="project" value="UniProtKB-KW"/>
</dbReference>
<feature type="domain" description="C2H2-type" evidence="3">
    <location>
        <begin position="118"/>
        <end position="145"/>
    </location>
</feature>
<dbReference type="EMBL" id="UYSU01033433">
    <property type="protein sequence ID" value="VDL92238.1"/>
    <property type="molecule type" value="Genomic_DNA"/>
</dbReference>
<proteinExistence type="predicted"/>
<evidence type="ECO:0000313" key="5">
    <source>
        <dbReference type="Proteomes" id="UP000275846"/>
    </source>
</evidence>
<feature type="chain" id="PRO_5043141224" evidence="2">
    <location>
        <begin position="26"/>
        <end position="175"/>
    </location>
</feature>
<dbReference type="InterPro" id="IPR013087">
    <property type="entry name" value="Znf_C2H2_type"/>
</dbReference>
<gene>
    <name evidence="4" type="ORF">SSLN_LOCUS5853</name>
</gene>
<dbReference type="SMART" id="SM00355">
    <property type="entry name" value="ZnF_C2H2"/>
    <property type="match status" value="2"/>
</dbReference>
<dbReference type="AlphaFoldDB" id="A0A183SNQ5"/>
<accession>A0A183SNQ5</accession>
<dbReference type="PROSITE" id="PS50157">
    <property type="entry name" value="ZINC_FINGER_C2H2_2"/>
    <property type="match status" value="2"/>
</dbReference>
<feature type="domain" description="C2H2-type" evidence="3">
    <location>
        <begin position="91"/>
        <end position="118"/>
    </location>
</feature>
<reference evidence="4 5" key="2">
    <citation type="submission" date="2018-11" db="EMBL/GenBank/DDBJ databases">
        <authorList>
            <consortium name="Pathogen Informatics"/>
        </authorList>
    </citation>
    <scope>NUCLEOTIDE SEQUENCE [LARGE SCALE GENOMIC DNA]</scope>
    <source>
        <strain evidence="4 5">NST_G2</strain>
    </source>
</reference>
<keyword evidence="1" id="KW-0862">Zinc</keyword>